<dbReference type="OrthoDB" id="7061756at2"/>
<reference evidence="1 2" key="2">
    <citation type="journal article" date="2013" name="PLoS ONE">
        <title>INDIGO - INtegrated Data Warehouse of MIcrobial GenOmes with Examples from the Red Sea Extremophiles.</title>
        <authorList>
            <person name="Alam I."/>
            <person name="Antunes A."/>
            <person name="Kamau A.A."/>
            <person name="Ba Alawi W."/>
            <person name="Kalkatawi M."/>
            <person name="Stingl U."/>
            <person name="Bajic V.B."/>
        </authorList>
    </citation>
    <scope>NUCLEOTIDE SEQUENCE [LARGE SCALE GENOMIC DNA]</scope>
    <source>
        <strain evidence="1 2">E1L3A</strain>
    </source>
</reference>
<evidence type="ECO:0000313" key="2">
    <source>
        <dbReference type="Proteomes" id="UP000006242"/>
    </source>
</evidence>
<comment type="caution">
    <text evidence="1">The sequence shown here is derived from an EMBL/GenBank/DDBJ whole genome shotgun (WGS) entry which is preliminary data.</text>
</comment>
<reference evidence="1 2" key="1">
    <citation type="journal article" date="2011" name="J. Bacteriol.">
        <title>Genome sequence of Salinisphaera shabanensis, a gammaproteobacterium from the harsh, variable environment of the brine-seawater interface of the Shaban Deep in the Red Sea.</title>
        <authorList>
            <person name="Antunes A."/>
            <person name="Alam I."/>
            <person name="Bajic V.B."/>
            <person name="Stingl U."/>
        </authorList>
    </citation>
    <scope>NUCLEOTIDE SEQUENCE [LARGE SCALE GENOMIC DNA]</scope>
    <source>
        <strain evidence="1 2">E1L3A</strain>
    </source>
</reference>
<name>U2FPW6_9GAMM</name>
<keyword evidence="2" id="KW-1185">Reference proteome</keyword>
<dbReference type="InterPro" id="IPR054211">
    <property type="entry name" value="DUF6918"/>
</dbReference>
<organism evidence="1 2">
    <name type="scientific">Salinisphaera shabanensis E1L3A</name>
    <dbReference type="NCBI Taxonomy" id="1033802"/>
    <lineage>
        <taxon>Bacteria</taxon>
        <taxon>Pseudomonadati</taxon>
        <taxon>Pseudomonadota</taxon>
        <taxon>Gammaproteobacteria</taxon>
        <taxon>Salinisphaerales</taxon>
        <taxon>Salinisphaeraceae</taxon>
        <taxon>Salinisphaera</taxon>
    </lineage>
</organism>
<protein>
    <submittedName>
        <fullName evidence="1">Uncharacterized protein</fullName>
    </submittedName>
</protein>
<accession>U2FPW6</accession>
<dbReference type="RefSeq" id="WP_006912421.1">
    <property type="nucleotide sequence ID" value="NZ_AFNV02000022.1"/>
</dbReference>
<dbReference type="eggNOG" id="ENOG5032ZDS">
    <property type="taxonomic scope" value="Bacteria"/>
</dbReference>
<dbReference type="STRING" id="1033802.SSPSH_002966"/>
<evidence type="ECO:0000313" key="1">
    <source>
        <dbReference type="EMBL" id="ERJ18189.1"/>
    </source>
</evidence>
<proteinExistence type="predicted"/>
<sequence length="156" mass="17260">MNDVTLEDDATLADLLLAPPYFDALVTDCDALVESEVHRKGMTVRTAVSMVKKIKPSIVDRTVRELMPDFLAELEPCHAEFKATEGASFADYLAARDERVAEAVLQVADRRAESIGSRPIRSAYARVRGRALTEIRAVVPQLARIIDRHRSRAIAG</sequence>
<dbReference type="EMBL" id="AFNV02000022">
    <property type="protein sequence ID" value="ERJ18189.1"/>
    <property type="molecule type" value="Genomic_DNA"/>
</dbReference>
<dbReference type="AlphaFoldDB" id="U2FPW6"/>
<dbReference type="Proteomes" id="UP000006242">
    <property type="component" value="Unassembled WGS sequence"/>
</dbReference>
<dbReference type="Pfam" id="PF21893">
    <property type="entry name" value="DUF6918"/>
    <property type="match status" value="1"/>
</dbReference>
<gene>
    <name evidence="1" type="ORF">SSPSH_002966</name>
</gene>